<dbReference type="SUPFAM" id="SSF48403">
    <property type="entry name" value="Ankyrin repeat"/>
    <property type="match status" value="2"/>
</dbReference>
<feature type="region of interest" description="Disordered" evidence="4">
    <location>
        <begin position="296"/>
        <end position="326"/>
    </location>
</feature>
<dbReference type="PANTHER" id="PTHR24198:SF165">
    <property type="entry name" value="ANKYRIN REPEAT-CONTAINING PROTEIN-RELATED"/>
    <property type="match status" value="1"/>
</dbReference>
<evidence type="ECO:0000259" key="5">
    <source>
        <dbReference type="Pfam" id="PF18738"/>
    </source>
</evidence>
<dbReference type="SMART" id="SM00248">
    <property type="entry name" value="ANK"/>
    <property type="match status" value="14"/>
</dbReference>
<feature type="domain" description="DZIP3-like HEPN" evidence="5">
    <location>
        <begin position="44"/>
        <end position="181"/>
    </location>
</feature>
<feature type="repeat" description="ANK" evidence="3">
    <location>
        <begin position="630"/>
        <end position="653"/>
    </location>
</feature>
<dbReference type="EMBL" id="CACVKT020009544">
    <property type="protein sequence ID" value="CAC5422308.1"/>
    <property type="molecule type" value="Genomic_DNA"/>
</dbReference>
<dbReference type="Pfam" id="PF00023">
    <property type="entry name" value="Ank"/>
    <property type="match status" value="1"/>
</dbReference>
<feature type="repeat" description="ANK" evidence="3">
    <location>
        <begin position="537"/>
        <end position="569"/>
    </location>
</feature>
<evidence type="ECO:0000256" key="3">
    <source>
        <dbReference type="PROSITE-ProRule" id="PRU00023"/>
    </source>
</evidence>
<evidence type="ECO:0000256" key="1">
    <source>
        <dbReference type="ARBA" id="ARBA00022737"/>
    </source>
</evidence>
<gene>
    <name evidence="6" type="ORF">MCOR_54362</name>
</gene>
<dbReference type="PROSITE" id="PS50297">
    <property type="entry name" value="ANK_REP_REGION"/>
    <property type="match status" value="7"/>
</dbReference>
<dbReference type="Proteomes" id="UP000507470">
    <property type="component" value="Unassembled WGS sequence"/>
</dbReference>
<evidence type="ECO:0000313" key="6">
    <source>
        <dbReference type="EMBL" id="CAC5422308.1"/>
    </source>
</evidence>
<keyword evidence="1" id="KW-0677">Repeat</keyword>
<dbReference type="Pfam" id="PF12796">
    <property type="entry name" value="Ank_2"/>
    <property type="match status" value="3"/>
</dbReference>
<keyword evidence="2 3" id="KW-0040">ANK repeat</keyword>
<feature type="repeat" description="ANK" evidence="3">
    <location>
        <begin position="570"/>
        <end position="594"/>
    </location>
</feature>
<proteinExistence type="predicted"/>
<dbReference type="PANTHER" id="PTHR24198">
    <property type="entry name" value="ANKYRIN REPEAT AND PROTEIN KINASE DOMAIN-CONTAINING PROTEIN"/>
    <property type="match status" value="1"/>
</dbReference>
<evidence type="ECO:0000256" key="2">
    <source>
        <dbReference type="ARBA" id="ARBA00023043"/>
    </source>
</evidence>
<evidence type="ECO:0000256" key="4">
    <source>
        <dbReference type="SAM" id="MobiDB-lite"/>
    </source>
</evidence>
<feature type="repeat" description="ANK" evidence="3">
    <location>
        <begin position="856"/>
        <end position="888"/>
    </location>
</feature>
<dbReference type="Gene3D" id="1.25.40.20">
    <property type="entry name" value="Ankyrin repeat-containing domain"/>
    <property type="match status" value="3"/>
</dbReference>
<evidence type="ECO:0000313" key="7">
    <source>
        <dbReference type="Proteomes" id="UP000507470"/>
    </source>
</evidence>
<dbReference type="OrthoDB" id="6367890at2759"/>
<protein>
    <recommendedName>
        <fullName evidence="5">DZIP3-like HEPN domain-containing protein</fullName>
    </recommendedName>
</protein>
<feature type="repeat" description="ANK" evidence="3">
    <location>
        <begin position="789"/>
        <end position="821"/>
    </location>
</feature>
<dbReference type="Pfam" id="PF18738">
    <property type="entry name" value="HEPN_DZIP3"/>
    <property type="match status" value="1"/>
</dbReference>
<accession>A0A6J8EP95</accession>
<dbReference type="InterPro" id="IPR041249">
    <property type="entry name" value="HEPN_DZIP3"/>
</dbReference>
<feature type="repeat" description="ANK" evidence="3">
    <location>
        <begin position="954"/>
        <end position="986"/>
    </location>
</feature>
<dbReference type="InterPro" id="IPR002110">
    <property type="entry name" value="Ankyrin_rpt"/>
</dbReference>
<dbReference type="AlphaFoldDB" id="A0A6J8EP95"/>
<dbReference type="Gene3D" id="3.40.50.300">
    <property type="entry name" value="P-loop containing nucleotide triphosphate hydrolases"/>
    <property type="match status" value="1"/>
</dbReference>
<organism evidence="6 7">
    <name type="scientific">Mytilus coruscus</name>
    <name type="common">Sea mussel</name>
    <dbReference type="NCBI Taxonomy" id="42192"/>
    <lineage>
        <taxon>Eukaryota</taxon>
        <taxon>Metazoa</taxon>
        <taxon>Spiralia</taxon>
        <taxon>Lophotrochozoa</taxon>
        <taxon>Mollusca</taxon>
        <taxon>Bivalvia</taxon>
        <taxon>Autobranchia</taxon>
        <taxon>Pteriomorphia</taxon>
        <taxon>Mytilida</taxon>
        <taxon>Mytiloidea</taxon>
        <taxon>Mytilidae</taxon>
        <taxon>Mytilinae</taxon>
        <taxon>Mytilus</taxon>
    </lineage>
</organism>
<feature type="repeat" description="ANK" evidence="3">
    <location>
        <begin position="889"/>
        <end position="913"/>
    </location>
</feature>
<name>A0A6J8EP95_MYTCO</name>
<dbReference type="InterPro" id="IPR036770">
    <property type="entry name" value="Ankyrin_rpt-contain_sf"/>
</dbReference>
<keyword evidence="7" id="KW-1185">Reference proteome</keyword>
<dbReference type="PROSITE" id="PS50088">
    <property type="entry name" value="ANK_REPEAT"/>
    <property type="match status" value="9"/>
</dbReference>
<feature type="repeat" description="ANK" evidence="3">
    <location>
        <begin position="921"/>
        <end position="953"/>
    </location>
</feature>
<sequence>MAESGAAMDDNGETAKLNNKRINRLLQGIATSAVKVKFDKEFAPNKLKSELNKHQSSLILKKLRDNGVINQFQFTLLFPKKGLPTSNEFDLTLMICLLRNLTAVEIVDTLPVATDTSEDASLSRLKYYRNKVVHSQKFSLSDKEFKQYWDDITNAICKLRGESYRDKCMELRYSLLDDNEKDIHLEIKKIAKSIREPNREEYFYWIEDTERYFPISAAIESITDAFKQNHFIVISWKPGTGKTALAHYVALNLHKNLNISISSVNNPDMIYEQLALKTQINISSNISDQQNVHVTGASQKVKKRKVIDDSQKRKKQKTHPKSSNYIECDDSHGNKTNLTKRIFVIDDFLGRHTVSKGSHIISMILFISLQHAERRSATQISLKYFIKKIPRSLLACGSNAFIQNRVKLEGSNKVETRSHTVVIKKDHENLYFNRMMKDIERGQFENAFGNIQVSSKEFQEQLMRHVQNSEKVLEKVTNCSILLLLAVEHDLIEFVRLIISERNAREISQMIELEKEEDFNFIDYDDRKMLNLQLDNDQEISLMLACLRGRVNIVKLLLENKYDVDYQNSSGKTPLLLASLKGKTEVVNLLLGLGIKSTRNECDENSQEYDRNIRDKKAFNESDIDIQDYDGNTALHIACRMKHKTIVHLLLQKWTCTFSKYDNAGKIDLLKEKLYVRDNQDNSSNSALHLAILGKNFKIVETILKAACNVRCDINQTDSNKKTPLMSAVSNDATNIFKLLIDNGCDLNKCNSNGIKAFHIACKNNYNGDIIELFLKRKTDFDLDTWDKLGRTGLHYAVFGKNLKAIKLLRKTEININKQDEHKNTAIHNAYQRFQIEIVNELLRNAECDINLSNETGKSILHIACERNDISMLRTLLRKDCAINAQDGNGRTPMHIAMSANYTDIFTLLMNKSNLNAKYMNGWTPLHIACREQRVNAVKIILQTACDVNIQDNTGKTPLHIAAGEKETSIVEKLFQVKCNVNLCDKSEKTALSYARENHNRQIVKLFFKHLGNEVNTN</sequence>
<dbReference type="InterPro" id="IPR027417">
    <property type="entry name" value="P-loop_NTPase"/>
</dbReference>
<feature type="repeat" description="ANK" evidence="3">
    <location>
        <begin position="720"/>
        <end position="752"/>
    </location>
</feature>
<dbReference type="Pfam" id="PF13637">
    <property type="entry name" value="Ank_4"/>
    <property type="match status" value="1"/>
</dbReference>
<reference evidence="6 7" key="1">
    <citation type="submission" date="2020-06" db="EMBL/GenBank/DDBJ databases">
        <authorList>
            <person name="Li R."/>
            <person name="Bekaert M."/>
        </authorList>
    </citation>
    <scope>NUCLEOTIDE SEQUENCE [LARGE SCALE GENOMIC DNA]</scope>
    <source>
        <strain evidence="7">wild</strain>
    </source>
</reference>